<proteinExistence type="predicted"/>
<gene>
    <name evidence="4" type="ORF">SAMN05444406_10546</name>
</gene>
<dbReference type="RefSeq" id="WP_025748374.1">
    <property type="nucleotide sequence ID" value="NZ_FOXR01000005.1"/>
</dbReference>
<organism evidence="4 5">
    <name type="scientific">Caldicoprobacter faecalis</name>
    <dbReference type="NCBI Taxonomy" id="937334"/>
    <lineage>
        <taxon>Bacteria</taxon>
        <taxon>Bacillati</taxon>
        <taxon>Bacillota</taxon>
        <taxon>Clostridia</taxon>
        <taxon>Caldicoprobacterales</taxon>
        <taxon>Caldicoprobacteraceae</taxon>
        <taxon>Caldicoprobacter</taxon>
    </lineage>
</organism>
<dbReference type="Gene3D" id="3.10.580.10">
    <property type="entry name" value="CBS-domain"/>
    <property type="match status" value="1"/>
</dbReference>
<keyword evidence="5" id="KW-1185">Reference proteome</keyword>
<dbReference type="InterPro" id="IPR046342">
    <property type="entry name" value="CBS_dom_sf"/>
</dbReference>
<dbReference type="EMBL" id="FOXR01000005">
    <property type="protein sequence ID" value="SFP86202.1"/>
    <property type="molecule type" value="Genomic_DNA"/>
</dbReference>
<dbReference type="CDD" id="cd04622">
    <property type="entry name" value="CBS_pair_HRP1_like"/>
    <property type="match status" value="1"/>
</dbReference>
<dbReference type="STRING" id="937334.SAMN05444406_10546"/>
<evidence type="ECO:0000256" key="2">
    <source>
        <dbReference type="PROSITE-ProRule" id="PRU00703"/>
    </source>
</evidence>
<evidence type="ECO:0000259" key="3">
    <source>
        <dbReference type="PROSITE" id="PS51371"/>
    </source>
</evidence>
<dbReference type="SMART" id="SM00116">
    <property type="entry name" value="CBS"/>
    <property type="match status" value="2"/>
</dbReference>
<reference evidence="4 5" key="1">
    <citation type="submission" date="2016-10" db="EMBL/GenBank/DDBJ databases">
        <authorList>
            <person name="de Groot N.N."/>
        </authorList>
    </citation>
    <scope>NUCLEOTIDE SEQUENCE [LARGE SCALE GENOMIC DNA]</scope>
    <source>
        <strain evidence="4 5">DSM 20678</strain>
    </source>
</reference>
<dbReference type="PANTHER" id="PTHR43080">
    <property type="entry name" value="CBS DOMAIN-CONTAINING PROTEIN CBSX3, MITOCHONDRIAL"/>
    <property type="match status" value="1"/>
</dbReference>
<evidence type="ECO:0000313" key="5">
    <source>
        <dbReference type="Proteomes" id="UP000198577"/>
    </source>
</evidence>
<feature type="domain" description="CBS" evidence="3">
    <location>
        <begin position="73"/>
        <end position="130"/>
    </location>
</feature>
<protein>
    <submittedName>
        <fullName evidence="4">CBS domain-containing protein</fullName>
    </submittedName>
</protein>
<sequence>MELQDIMTTQVAVVGPDNTVLDACKLMQIHNVGALPVCQHDGKVVGIVTDRDIVVRNIANGGDPKTTPVRTVMTKDVICANPSMEVEEAAELMAQHKIRRLPVVQNDRLVGMVSIGDLATRYRFVEEAGEALSEISEPSRPVNIMQ</sequence>
<dbReference type="PROSITE" id="PS51371">
    <property type="entry name" value="CBS"/>
    <property type="match status" value="2"/>
</dbReference>
<feature type="domain" description="CBS" evidence="3">
    <location>
        <begin position="7"/>
        <end position="64"/>
    </location>
</feature>
<accession>A0A1I5TT20</accession>
<evidence type="ECO:0000313" key="4">
    <source>
        <dbReference type="EMBL" id="SFP86202.1"/>
    </source>
</evidence>
<dbReference type="Proteomes" id="UP000198577">
    <property type="component" value="Unassembled WGS sequence"/>
</dbReference>
<dbReference type="OrthoDB" id="9802114at2"/>
<dbReference type="Pfam" id="PF00571">
    <property type="entry name" value="CBS"/>
    <property type="match status" value="2"/>
</dbReference>
<dbReference type="InterPro" id="IPR000644">
    <property type="entry name" value="CBS_dom"/>
</dbReference>
<keyword evidence="1 2" id="KW-0129">CBS domain</keyword>
<dbReference type="InterPro" id="IPR051257">
    <property type="entry name" value="Diverse_CBS-Domain"/>
</dbReference>
<evidence type="ECO:0000256" key="1">
    <source>
        <dbReference type="ARBA" id="ARBA00023122"/>
    </source>
</evidence>
<dbReference type="SUPFAM" id="SSF54631">
    <property type="entry name" value="CBS-domain pair"/>
    <property type="match status" value="1"/>
</dbReference>
<dbReference type="PANTHER" id="PTHR43080:SF2">
    <property type="entry name" value="CBS DOMAIN-CONTAINING PROTEIN"/>
    <property type="match status" value="1"/>
</dbReference>
<name>A0A1I5TT20_9FIRM</name>
<dbReference type="AlphaFoldDB" id="A0A1I5TT20"/>